<dbReference type="SUPFAM" id="SSF47090">
    <property type="entry name" value="PGBD-like"/>
    <property type="match status" value="1"/>
</dbReference>
<protein>
    <recommendedName>
        <fullName evidence="4">Lysozyme</fullName>
        <ecNumber evidence="4">3.2.1.17</ecNumber>
    </recommendedName>
</protein>
<keyword evidence="2 4" id="KW-0081">Bacteriolytic enzyme</keyword>
<dbReference type="InterPro" id="IPR036366">
    <property type="entry name" value="PGBDSf"/>
</dbReference>
<evidence type="ECO:0000256" key="3">
    <source>
        <dbReference type="ARBA" id="ARBA00023200"/>
    </source>
</evidence>
<name>A0ABY2QT03_9HYPH</name>
<dbReference type="EMBL" id="STGT01000003">
    <property type="protein sequence ID" value="THV13720.1"/>
    <property type="molecule type" value="Genomic_DNA"/>
</dbReference>
<keyword evidence="4" id="KW-0326">Glycosidase</keyword>
<dbReference type="Pfam" id="PF00959">
    <property type="entry name" value="Phage_lysozyme"/>
    <property type="match status" value="1"/>
</dbReference>
<dbReference type="InterPro" id="IPR023346">
    <property type="entry name" value="Lysozyme-like_dom_sf"/>
</dbReference>
<sequence>MITTTSPRGRAFTRGHEGTVLTCYLDPVGIPTIGNGFTMRSAAVRRELARIGITRLVPGKTKITMAQNDAIFAAVLAEEFEPAVVKNSPADRTQYQMDAATSAIFNLGTGAMGWRWAEAWRRGNVSSAGSILGSNYNTAGGRKLPGLVRRRREEAALFLRGDYGDHRYTKPEGVQRVEQPVKPSGPDEVVREAQGLLVKAGFDPGKVDGWMGPKTTTAILAFQKAHPHLKADGILGPATLAQLRREATVTTEATTKGVAGGVAAGGAALASGLPWVWIAAGAGVGVLGLVVYVAWRKRDVIARRMNTWRGREAVV</sequence>
<dbReference type="Proteomes" id="UP000309667">
    <property type="component" value="Unassembled WGS sequence"/>
</dbReference>
<keyword evidence="5" id="KW-0812">Transmembrane</keyword>
<evidence type="ECO:0000256" key="2">
    <source>
        <dbReference type="ARBA" id="ARBA00022638"/>
    </source>
</evidence>
<dbReference type="Gene3D" id="1.10.530.40">
    <property type="match status" value="1"/>
</dbReference>
<dbReference type="InterPro" id="IPR033907">
    <property type="entry name" value="Endolysin_autolysin"/>
</dbReference>
<dbReference type="PANTHER" id="PTHR38107:SF3">
    <property type="entry name" value="LYSOZYME RRRD-RELATED"/>
    <property type="match status" value="1"/>
</dbReference>
<dbReference type="InterPro" id="IPR023347">
    <property type="entry name" value="Lysozyme_dom_sf"/>
</dbReference>
<dbReference type="InterPro" id="IPR002477">
    <property type="entry name" value="Peptidoglycan-bd-like"/>
</dbReference>
<comment type="caution">
    <text evidence="7">The sequence shown here is derived from an EMBL/GenBank/DDBJ whole genome shotgun (WGS) entry which is preliminary data.</text>
</comment>
<dbReference type="EC" id="3.2.1.17" evidence="4"/>
<keyword evidence="4" id="KW-0378">Hydrolase</keyword>
<feature type="transmembrane region" description="Helical" evidence="5">
    <location>
        <begin position="275"/>
        <end position="295"/>
    </location>
</feature>
<reference evidence="7 8" key="1">
    <citation type="submission" date="2019-04" db="EMBL/GenBank/DDBJ databases">
        <title>Genome sequence of strain 7209-2.</title>
        <authorList>
            <person name="Gao J."/>
            <person name="Sun J."/>
        </authorList>
    </citation>
    <scope>NUCLEOTIDE SEQUENCE [LARGE SCALE GENOMIC DNA]</scope>
    <source>
        <strain evidence="7 8">7209-2</strain>
    </source>
</reference>
<evidence type="ECO:0000256" key="1">
    <source>
        <dbReference type="ARBA" id="ARBA00022529"/>
    </source>
</evidence>
<evidence type="ECO:0000313" key="8">
    <source>
        <dbReference type="Proteomes" id="UP000309667"/>
    </source>
</evidence>
<dbReference type="RefSeq" id="WP_136558428.1">
    <property type="nucleotide sequence ID" value="NZ_STGT01000003.1"/>
</dbReference>
<comment type="similarity">
    <text evidence="4">Belongs to the glycosyl hydrolase 24 family.</text>
</comment>
<keyword evidence="5" id="KW-0472">Membrane</keyword>
<gene>
    <name evidence="7" type="ORF">E9677_12470</name>
</gene>
<accession>A0ABY2QT03</accession>
<dbReference type="InterPro" id="IPR051018">
    <property type="entry name" value="Bacteriophage_GH24"/>
</dbReference>
<keyword evidence="5" id="KW-1133">Transmembrane helix</keyword>
<dbReference type="InterPro" id="IPR036365">
    <property type="entry name" value="PGBD-like_sf"/>
</dbReference>
<dbReference type="PANTHER" id="PTHR38107">
    <property type="match status" value="1"/>
</dbReference>
<dbReference type="Gene3D" id="1.10.101.10">
    <property type="entry name" value="PGBD-like superfamily/PGBD"/>
    <property type="match status" value="1"/>
</dbReference>
<dbReference type="InterPro" id="IPR002196">
    <property type="entry name" value="Glyco_hydro_24"/>
</dbReference>
<keyword evidence="8" id="KW-1185">Reference proteome</keyword>
<dbReference type="SUPFAM" id="SSF53955">
    <property type="entry name" value="Lysozyme-like"/>
    <property type="match status" value="1"/>
</dbReference>
<feature type="domain" description="Peptidoglycan binding-like" evidence="6">
    <location>
        <begin position="188"/>
        <end position="243"/>
    </location>
</feature>
<evidence type="ECO:0000256" key="5">
    <source>
        <dbReference type="SAM" id="Phobius"/>
    </source>
</evidence>
<keyword evidence="3" id="KW-1035">Host cytoplasm</keyword>
<dbReference type="CDD" id="cd00737">
    <property type="entry name" value="lyz_endolysin_autolysin"/>
    <property type="match status" value="1"/>
</dbReference>
<keyword evidence="1 4" id="KW-0929">Antimicrobial</keyword>
<evidence type="ECO:0000256" key="4">
    <source>
        <dbReference type="RuleBase" id="RU003788"/>
    </source>
</evidence>
<organism evidence="7 8">
    <name type="scientific">Rhizobium rhizophilum</name>
    <dbReference type="NCBI Taxonomy" id="1850373"/>
    <lineage>
        <taxon>Bacteria</taxon>
        <taxon>Pseudomonadati</taxon>
        <taxon>Pseudomonadota</taxon>
        <taxon>Alphaproteobacteria</taxon>
        <taxon>Hyphomicrobiales</taxon>
        <taxon>Rhizobiaceae</taxon>
        <taxon>Rhizobium/Agrobacterium group</taxon>
        <taxon>Rhizobium</taxon>
    </lineage>
</organism>
<evidence type="ECO:0000259" key="6">
    <source>
        <dbReference type="Pfam" id="PF01471"/>
    </source>
</evidence>
<evidence type="ECO:0000313" key="7">
    <source>
        <dbReference type="EMBL" id="THV13720.1"/>
    </source>
</evidence>
<dbReference type="Pfam" id="PF01471">
    <property type="entry name" value="PG_binding_1"/>
    <property type="match status" value="1"/>
</dbReference>
<comment type="catalytic activity">
    <reaction evidence="4">
        <text>Hydrolysis of (1-&gt;4)-beta-linkages between N-acetylmuramic acid and N-acetyl-D-glucosamine residues in a peptidoglycan and between N-acetyl-D-glucosamine residues in chitodextrins.</text>
        <dbReference type="EC" id="3.2.1.17"/>
    </reaction>
</comment>
<proteinExistence type="inferred from homology"/>